<keyword evidence="4" id="KW-1003">Cell membrane</keyword>
<feature type="transmembrane region" description="Helical" evidence="13">
    <location>
        <begin position="270"/>
        <end position="294"/>
    </location>
</feature>
<dbReference type="Gene3D" id="1.20.1730.10">
    <property type="entry name" value="Sodium/glucose cotransporter"/>
    <property type="match status" value="1"/>
</dbReference>
<dbReference type="AlphaFoldDB" id="A0A8J7RH69"/>
<feature type="transmembrane region" description="Helical" evidence="13">
    <location>
        <begin position="120"/>
        <end position="137"/>
    </location>
</feature>
<comment type="subcellular location">
    <subcellularLocation>
        <location evidence="1">Cell membrane</location>
        <topology evidence="1">Multi-pass membrane protein</topology>
    </subcellularLocation>
</comment>
<feature type="transmembrane region" description="Helical" evidence="13">
    <location>
        <begin position="373"/>
        <end position="392"/>
    </location>
</feature>
<dbReference type="InterPro" id="IPR001734">
    <property type="entry name" value="Na/solute_symporter"/>
</dbReference>
<feature type="transmembrane region" description="Helical" evidence="13">
    <location>
        <begin position="187"/>
        <end position="209"/>
    </location>
</feature>
<feature type="transmembrane region" description="Helical" evidence="13">
    <location>
        <begin position="398"/>
        <end position="417"/>
    </location>
</feature>
<reference evidence="14" key="1">
    <citation type="submission" date="2021-03" db="EMBL/GenBank/DDBJ databases">
        <title>Genomic Encyclopedia of Type Strains, Phase IV (KMG-V): Genome sequencing to study the core and pangenomes of soil and plant-associated prokaryotes.</title>
        <authorList>
            <person name="Whitman W."/>
        </authorList>
    </citation>
    <scope>NUCLEOTIDE SEQUENCE</scope>
    <source>
        <strain evidence="14">C4</strain>
    </source>
</reference>
<feature type="transmembrane region" description="Helical" evidence="13">
    <location>
        <begin position="424"/>
        <end position="443"/>
    </location>
</feature>
<keyword evidence="7 13" id="KW-1133">Transmembrane helix</keyword>
<evidence type="ECO:0000256" key="13">
    <source>
        <dbReference type="SAM" id="Phobius"/>
    </source>
</evidence>
<evidence type="ECO:0000256" key="8">
    <source>
        <dbReference type="ARBA" id="ARBA00023053"/>
    </source>
</evidence>
<feature type="transmembrane region" description="Helical" evidence="13">
    <location>
        <begin position="6"/>
        <end position="21"/>
    </location>
</feature>
<dbReference type="EMBL" id="JAGGMV010000003">
    <property type="protein sequence ID" value="MBP2201772.1"/>
    <property type="molecule type" value="Genomic_DNA"/>
</dbReference>
<feature type="transmembrane region" description="Helical" evidence="13">
    <location>
        <begin position="322"/>
        <end position="352"/>
    </location>
</feature>
<dbReference type="InterPro" id="IPR050277">
    <property type="entry name" value="Sodium:Solute_Symporter"/>
</dbReference>
<evidence type="ECO:0000256" key="3">
    <source>
        <dbReference type="ARBA" id="ARBA00022448"/>
    </source>
</evidence>
<keyword evidence="5 13" id="KW-0812">Transmembrane</keyword>
<name>A0A8J7RH69_METVO</name>
<keyword evidence="6" id="KW-0769">Symport</keyword>
<evidence type="ECO:0000256" key="9">
    <source>
        <dbReference type="ARBA" id="ARBA00023065"/>
    </source>
</evidence>
<keyword evidence="3" id="KW-0813">Transport</keyword>
<evidence type="ECO:0000313" key="15">
    <source>
        <dbReference type="Proteomes" id="UP000740329"/>
    </source>
</evidence>
<dbReference type="PANTHER" id="PTHR48086">
    <property type="entry name" value="SODIUM/PROLINE SYMPORTER-RELATED"/>
    <property type="match status" value="1"/>
</dbReference>
<organism evidence="14 15">
    <name type="scientific">Methanococcus voltae</name>
    <dbReference type="NCBI Taxonomy" id="2188"/>
    <lineage>
        <taxon>Archaea</taxon>
        <taxon>Methanobacteriati</taxon>
        <taxon>Methanobacteriota</taxon>
        <taxon>Methanomada group</taxon>
        <taxon>Methanococci</taxon>
        <taxon>Methanococcales</taxon>
        <taxon>Methanococcaceae</taxon>
        <taxon>Methanococcus</taxon>
    </lineage>
</organism>
<evidence type="ECO:0000313" key="14">
    <source>
        <dbReference type="EMBL" id="MBP2201772.1"/>
    </source>
</evidence>
<feature type="transmembrane region" description="Helical" evidence="13">
    <location>
        <begin position="157"/>
        <end position="180"/>
    </location>
</feature>
<keyword evidence="9" id="KW-0406">Ion transport</keyword>
<dbReference type="CDD" id="cd10322">
    <property type="entry name" value="SLC5sbd"/>
    <property type="match status" value="1"/>
</dbReference>
<gene>
    <name evidence="14" type="ORF">J3E07_001197</name>
</gene>
<keyword evidence="11" id="KW-0739">Sodium transport</keyword>
<dbReference type="OrthoDB" id="9779at2157"/>
<evidence type="ECO:0000256" key="4">
    <source>
        <dbReference type="ARBA" id="ARBA00022475"/>
    </source>
</evidence>
<feature type="transmembrane region" description="Helical" evidence="13">
    <location>
        <begin position="229"/>
        <end position="249"/>
    </location>
</feature>
<feature type="transmembrane region" description="Helical" evidence="13">
    <location>
        <begin position="72"/>
        <end position="91"/>
    </location>
</feature>
<accession>A0A8J7RH69</accession>
<dbReference type="PANTHER" id="PTHR48086:SF3">
    <property type="entry name" value="SODIUM_PROLINE SYMPORTER"/>
    <property type="match status" value="1"/>
</dbReference>
<keyword evidence="10 13" id="KW-0472">Membrane</keyword>
<evidence type="ECO:0000256" key="6">
    <source>
        <dbReference type="ARBA" id="ARBA00022847"/>
    </source>
</evidence>
<dbReference type="RefSeq" id="WP_209591269.1">
    <property type="nucleotide sequence ID" value="NZ_JAGGMU010000003.1"/>
</dbReference>
<evidence type="ECO:0000256" key="12">
    <source>
        <dbReference type="RuleBase" id="RU362091"/>
    </source>
</evidence>
<comment type="similarity">
    <text evidence="2 12">Belongs to the sodium:solute symporter (SSF) (TC 2.A.21) family.</text>
</comment>
<evidence type="ECO:0000256" key="7">
    <source>
        <dbReference type="ARBA" id="ARBA00022989"/>
    </source>
</evidence>
<proteinExistence type="inferred from homology"/>
<dbReference type="GO" id="GO:0005886">
    <property type="term" value="C:plasma membrane"/>
    <property type="evidence" value="ECO:0007669"/>
    <property type="project" value="UniProtKB-SubCell"/>
</dbReference>
<dbReference type="InterPro" id="IPR038377">
    <property type="entry name" value="Na/Glc_symporter_sf"/>
</dbReference>
<dbReference type="GO" id="GO:0015293">
    <property type="term" value="F:symporter activity"/>
    <property type="evidence" value="ECO:0007669"/>
    <property type="project" value="UniProtKB-KW"/>
</dbReference>
<comment type="caution">
    <text evidence="14">The sequence shown here is derived from an EMBL/GenBank/DDBJ whole genome shotgun (WGS) entry which is preliminary data.</text>
</comment>
<dbReference type="Proteomes" id="UP000740329">
    <property type="component" value="Unassembled WGS sequence"/>
</dbReference>
<dbReference type="Pfam" id="PF00474">
    <property type="entry name" value="SSF"/>
    <property type="match status" value="1"/>
</dbReference>
<keyword evidence="8" id="KW-0915">Sodium</keyword>
<evidence type="ECO:0000256" key="2">
    <source>
        <dbReference type="ARBA" id="ARBA00006434"/>
    </source>
</evidence>
<protein>
    <submittedName>
        <fullName evidence="14">Sodium/proline symporter</fullName>
    </submittedName>
</protein>
<dbReference type="PROSITE" id="PS50283">
    <property type="entry name" value="NA_SOLUT_SYMP_3"/>
    <property type="match status" value="1"/>
</dbReference>
<evidence type="ECO:0000256" key="5">
    <source>
        <dbReference type="ARBA" id="ARBA00022692"/>
    </source>
</evidence>
<feature type="transmembrane region" description="Helical" evidence="13">
    <location>
        <begin position="41"/>
        <end position="60"/>
    </location>
</feature>
<feature type="transmembrane region" description="Helical" evidence="13">
    <location>
        <begin position="449"/>
        <end position="471"/>
    </location>
</feature>
<sequence>MLYILAILLYIAMIGFVAYISKNKIKGFSDFFLGGRSVNPWMSAFSYGTAYFSAVLFIGYAGKIGWGFGMSALWIVLGNALLGCYLAWGILGKKTREMTQRLNISTMPEFLEIRYNNKKLKAVTSFIIFLFLVPYSASVYKGLGYLFEQIFGIPTIYVLLLMTTLTGLYLYFGGFVAATLADFIQGIIMLIGVALMLFFVVGTSTVGGIDNVIPALYSISPQLVDPVGPPGFVALASLVILTSLGTWGLPQMIHKFYTIKDEKSVKCAKWVSTFFALIISFGAYFMGVLGRLFFPTAPPTYMGLPTFDMIIPTMVDTALPNWVAAIILVLVLSASMSTLASLVLASSSAVVVDFLKEMKPNITGNELMKTMRIVCLMFVILSFILAIFPTPIISLAALSWGLVSGCLLAPYALGLYWRGTTVKGVWAGIITALVVMLGGSAVVGLSSSLIPTLSAISIVLPIFVVYFVSLFTKKMDKRYLDYIYDTGFNSENKNNDNRNGNGNDFNLENHEIPEKVNIRYKKIDNKE</sequence>
<evidence type="ECO:0000256" key="11">
    <source>
        <dbReference type="ARBA" id="ARBA00023201"/>
    </source>
</evidence>
<dbReference type="GO" id="GO:0006814">
    <property type="term" value="P:sodium ion transport"/>
    <property type="evidence" value="ECO:0007669"/>
    <property type="project" value="UniProtKB-KW"/>
</dbReference>
<evidence type="ECO:0000256" key="10">
    <source>
        <dbReference type="ARBA" id="ARBA00023136"/>
    </source>
</evidence>
<evidence type="ECO:0000256" key="1">
    <source>
        <dbReference type="ARBA" id="ARBA00004651"/>
    </source>
</evidence>